<dbReference type="InterPro" id="IPR010982">
    <property type="entry name" value="Lambda_DNA-bd_dom_sf"/>
</dbReference>
<dbReference type="HOGENOM" id="CLU_137385_1_0_11"/>
<evidence type="ECO:0000313" key="4">
    <source>
        <dbReference type="Proteomes" id="UP000004705"/>
    </source>
</evidence>
<reference evidence="3 4" key="1">
    <citation type="journal article" date="2012" name="Stand. Genomic Sci.">
        <title>Genome sequence of the soil bacterium Saccharomonospora azurea type strain (NA-128(T)).</title>
        <authorList>
            <person name="Klenk H.P."/>
            <person name="Held B."/>
            <person name="Lucas S."/>
            <person name="Lapidus A."/>
            <person name="Copeland A."/>
            <person name="Hammon N."/>
            <person name="Pitluck S."/>
            <person name="Goodwin L.A."/>
            <person name="Han C."/>
            <person name="Tapia R."/>
            <person name="Brambilla E.M."/>
            <person name="Potter G."/>
            <person name="Land M."/>
            <person name="Ivanova N."/>
            <person name="Rohde M."/>
            <person name="Goker M."/>
            <person name="Detter J.C."/>
            <person name="Kyrpides N.C."/>
            <person name="Woyke T."/>
        </authorList>
    </citation>
    <scope>NUCLEOTIDE SEQUENCE [LARGE SCALE GENOMIC DNA]</scope>
    <source>
        <strain evidence="3 4">NA-128</strain>
    </source>
</reference>
<evidence type="ECO:0000256" key="1">
    <source>
        <dbReference type="SAM" id="Coils"/>
    </source>
</evidence>
<keyword evidence="1" id="KW-0175">Coiled coil</keyword>
<dbReference type="EMBL" id="CM001466">
    <property type="protein sequence ID" value="EHY90021.1"/>
    <property type="molecule type" value="Genomic_DNA"/>
</dbReference>
<name>H8GEW0_9PSEU</name>
<dbReference type="Pfam" id="PF01381">
    <property type="entry name" value="HTH_3"/>
    <property type="match status" value="1"/>
</dbReference>
<dbReference type="CDD" id="cd00093">
    <property type="entry name" value="HTH_XRE"/>
    <property type="match status" value="1"/>
</dbReference>
<accession>H8GEW0</accession>
<organism evidence="3 4">
    <name type="scientific">Saccharomonospora azurea NA-128</name>
    <dbReference type="NCBI Taxonomy" id="882081"/>
    <lineage>
        <taxon>Bacteria</taxon>
        <taxon>Bacillati</taxon>
        <taxon>Actinomycetota</taxon>
        <taxon>Actinomycetes</taxon>
        <taxon>Pseudonocardiales</taxon>
        <taxon>Pseudonocardiaceae</taxon>
        <taxon>Saccharomonospora</taxon>
    </lineage>
</organism>
<dbReference type="GO" id="GO:0003677">
    <property type="term" value="F:DNA binding"/>
    <property type="evidence" value="ECO:0007669"/>
    <property type="project" value="InterPro"/>
</dbReference>
<evidence type="ECO:0000313" key="3">
    <source>
        <dbReference type="EMBL" id="EHY90021.1"/>
    </source>
</evidence>
<proteinExistence type="predicted"/>
<feature type="domain" description="HTH cro/C1-type" evidence="2">
    <location>
        <begin position="15"/>
        <end position="63"/>
    </location>
</feature>
<evidence type="ECO:0000259" key="2">
    <source>
        <dbReference type="Pfam" id="PF01381"/>
    </source>
</evidence>
<sequence>MGKDWDAVAEAVNTRLAELGMTQAELASKSRVSPAALRQIQHGVPPKTRRSPHTLAAISEALGWPSRHLEEVAAGEDAIGGQDRVKRLEDTVADLQERVRKLEEAAKS</sequence>
<feature type="coiled-coil region" evidence="1">
    <location>
        <begin position="78"/>
        <end position="105"/>
    </location>
</feature>
<dbReference type="AlphaFoldDB" id="H8GEW0"/>
<dbReference type="OrthoDB" id="5186342at2"/>
<keyword evidence="4" id="KW-1185">Reference proteome</keyword>
<dbReference type="Proteomes" id="UP000004705">
    <property type="component" value="Chromosome"/>
</dbReference>
<protein>
    <submittedName>
        <fullName evidence="3">Helix-turn-helix protein</fullName>
    </submittedName>
</protein>
<dbReference type="RefSeq" id="WP_005443142.1">
    <property type="nucleotide sequence ID" value="NZ_CM001466.1"/>
</dbReference>
<dbReference type="SUPFAM" id="SSF47413">
    <property type="entry name" value="lambda repressor-like DNA-binding domains"/>
    <property type="match status" value="1"/>
</dbReference>
<dbReference type="InterPro" id="IPR001387">
    <property type="entry name" value="Cro/C1-type_HTH"/>
</dbReference>
<gene>
    <name evidence="3" type="ORF">SacazDRAFT_03140</name>
</gene>
<dbReference type="Gene3D" id="1.10.260.40">
    <property type="entry name" value="lambda repressor-like DNA-binding domains"/>
    <property type="match status" value="1"/>
</dbReference>